<protein>
    <submittedName>
        <fullName evidence="1">Uncharacterized protein</fullName>
    </submittedName>
</protein>
<proteinExistence type="predicted"/>
<organism evidence="1 2">
    <name type="scientific">Bartonella ancashensis</name>
    <dbReference type="NCBI Taxonomy" id="1318743"/>
    <lineage>
        <taxon>Bacteria</taxon>
        <taxon>Pseudomonadati</taxon>
        <taxon>Pseudomonadota</taxon>
        <taxon>Alphaproteobacteria</taxon>
        <taxon>Hyphomicrobiales</taxon>
        <taxon>Bartonellaceae</taxon>
        <taxon>Bartonella</taxon>
    </lineage>
</organism>
<reference evidence="1 2" key="1">
    <citation type="journal article" date="2015" name="Genome Announc.">
        <title>Complete Genome Sequence of Bartonella ancashensis Strain 20.00, Isolated from the Blood of a Patient with Verruga Peruana.</title>
        <authorList>
            <person name="Hang J."/>
            <person name="Mullins K.E."/>
            <person name="Clifford R.J."/>
            <person name="Onmus-Leone F."/>
            <person name="Yang Y."/>
            <person name="Jiang J."/>
            <person name="Leguia M."/>
            <person name="Kasper M.R."/>
            <person name="Maguina C."/>
            <person name="Lesho E.P."/>
            <person name="Jarman R.G."/>
            <person name="Richards A.L."/>
            <person name="Blazes D."/>
        </authorList>
    </citation>
    <scope>NUCLEOTIDE SEQUENCE [LARGE SCALE GENOMIC DNA]</scope>
    <source>
        <strain evidence="1 2">20.00</strain>
    </source>
</reference>
<accession>A0A0M4L8V2</accession>
<dbReference type="AlphaFoldDB" id="A0A0M4L8V2"/>
<dbReference type="KEGG" id="banc:PU02_1149"/>
<dbReference type="Proteomes" id="UP000057213">
    <property type="component" value="Chromosome"/>
</dbReference>
<evidence type="ECO:0000313" key="2">
    <source>
        <dbReference type="Proteomes" id="UP000057213"/>
    </source>
</evidence>
<dbReference type="EMBL" id="CP010401">
    <property type="protein sequence ID" value="ALE03963.1"/>
    <property type="molecule type" value="Genomic_DNA"/>
</dbReference>
<evidence type="ECO:0000313" key="1">
    <source>
        <dbReference type="EMBL" id="ALE03963.1"/>
    </source>
</evidence>
<gene>
    <name evidence="1" type="ORF">PU02_1149</name>
</gene>
<name>A0A0M4L8V2_9HYPH</name>
<keyword evidence="2" id="KW-1185">Reference proteome</keyword>
<dbReference type="STRING" id="1318743.PU02_1149"/>
<dbReference type="PATRIC" id="fig|1318743.3.peg.1166"/>
<sequence length="39" mass="4712">MKMMDLWFVVAEDFRVWEVFAVIFLRLEIVLSGIKGFFQ</sequence>